<name>A0A1N6Q002_9GAMM</name>
<keyword evidence="1" id="KW-1133">Transmembrane helix</keyword>
<sequence>MAVRRWFWIPFGGVLLSVILVALFMLFAYLGEQRMQDSIRKQAEVLAHSLESTLVRSIQDVHGRMRILARHLAASDLGLEADSELVRQVRNLVQAAPQLRELVLLDSQGDLLATSGDADLRQSQVLQLKSCLEWYQPGQFLAVGTPVPGRSISHPVSPEGVTHLPVCMPVHSEGREEPLWVVAILNPDALREQFFPVVHSLKAEAALYRYDGQALVSFPKPDVSEAQGGGGSARYLSLLAERDWGVLQEVKGETTWITGYRSTSMYPLLLTVSIDQDVALARWNKTISGFRWAVMLAVAVILVAVLIMSWLNRRQWRLMGELKLLSAAISTTANAVLITDRQGRIQWVNGAFTEMMGYEPQEVLGRKPSLLNSGEHSKLFFNRLWHAILDGQVWRGEVVNINRNRQRLVVEQTITPILDDKGQVSHFVAVQEDVTLRKQAEDRSKFLSTHDPLTGLPNRRALMHKLQVVLEALDSIEVVLLYIDLDNFKSVNDTLGHGKGDQLLQIAVQRLQQALPESVFLSRLGGDEFAVVMAEPNARAQVEMMAERICSVLADSFELKNARFQLTASIGIAVAGSQTDPQTLLRQADLAMYSAKQIGRGGFQVFSPDMDNRAQRRVALEQGLRKVVESGCAGLEMRYQPIFDAQRLVPVGAEVLLRWQDGDDWVSPAEFIPVAEDSGMIVDIGAWQLGQVLQQLSEWDQQGHTQFYLSLNISAVQLARDGVAQRLLDMLELHALDRSRVVVEITETTLMGVTRQVEDNLTRLESSGVRLSIDDFGTGYSSLGYLRELDASYLKIDRSFVIGIGNRDSDEEIVLAMLALAKSLNMKVVAEGVDTNEQLQFLRQHGCDLIQGFLLSRPVTAAEIPPLLVGE</sequence>
<dbReference type="SUPFAM" id="SSF141868">
    <property type="entry name" value="EAL domain-like"/>
    <property type="match status" value="1"/>
</dbReference>
<keyword evidence="1" id="KW-0812">Transmembrane</keyword>
<evidence type="ECO:0000259" key="5">
    <source>
        <dbReference type="PROSITE" id="PS50887"/>
    </source>
</evidence>
<dbReference type="InterPro" id="IPR000014">
    <property type="entry name" value="PAS"/>
</dbReference>
<keyword evidence="7" id="KW-1185">Reference proteome</keyword>
<dbReference type="CDD" id="cd01948">
    <property type="entry name" value="EAL"/>
    <property type="match status" value="1"/>
</dbReference>
<dbReference type="SMART" id="SM00091">
    <property type="entry name" value="PAS"/>
    <property type="match status" value="1"/>
</dbReference>
<dbReference type="Gene3D" id="3.30.450.20">
    <property type="entry name" value="PAS domain"/>
    <property type="match status" value="2"/>
</dbReference>
<dbReference type="SMART" id="SM00052">
    <property type="entry name" value="EAL"/>
    <property type="match status" value="1"/>
</dbReference>
<dbReference type="Pfam" id="PF00563">
    <property type="entry name" value="EAL"/>
    <property type="match status" value="1"/>
</dbReference>
<dbReference type="Pfam" id="PF00990">
    <property type="entry name" value="GGDEF"/>
    <property type="match status" value="1"/>
</dbReference>
<dbReference type="InterPro" id="IPR000160">
    <property type="entry name" value="GGDEF_dom"/>
</dbReference>
<evidence type="ECO:0000259" key="2">
    <source>
        <dbReference type="PROSITE" id="PS50112"/>
    </source>
</evidence>
<dbReference type="Gene3D" id="3.20.20.450">
    <property type="entry name" value="EAL domain"/>
    <property type="match status" value="1"/>
</dbReference>
<dbReference type="eggNOG" id="COG5001">
    <property type="taxonomic scope" value="Bacteria"/>
</dbReference>
<reference evidence="6 7" key="1">
    <citation type="submission" date="2017-01" db="EMBL/GenBank/DDBJ databases">
        <authorList>
            <person name="Mah S.A."/>
            <person name="Swanson W.J."/>
            <person name="Moy G.W."/>
            <person name="Vacquier V.D."/>
        </authorList>
    </citation>
    <scope>NUCLEOTIDE SEQUENCE [LARGE SCALE GENOMIC DNA]</scope>
    <source>
        <strain evidence="6 7">DSM 7027</strain>
    </source>
</reference>
<dbReference type="PROSITE" id="PS50887">
    <property type="entry name" value="GGDEF"/>
    <property type="match status" value="1"/>
</dbReference>
<dbReference type="SUPFAM" id="SSF55785">
    <property type="entry name" value="PYP-like sensor domain (PAS domain)"/>
    <property type="match status" value="1"/>
</dbReference>
<dbReference type="PROSITE" id="PS50883">
    <property type="entry name" value="EAL"/>
    <property type="match status" value="1"/>
</dbReference>
<dbReference type="Pfam" id="PF13426">
    <property type="entry name" value="PAS_9"/>
    <property type="match status" value="1"/>
</dbReference>
<evidence type="ECO:0000259" key="3">
    <source>
        <dbReference type="PROSITE" id="PS50113"/>
    </source>
</evidence>
<dbReference type="InterPro" id="IPR001633">
    <property type="entry name" value="EAL_dom"/>
</dbReference>
<dbReference type="PROSITE" id="PS50112">
    <property type="entry name" value="PAS"/>
    <property type="match status" value="1"/>
</dbReference>
<dbReference type="PANTHER" id="PTHR44757:SF2">
    <property type="entry name" value="BIOFILM ARCHITECTURE MAINTENANCE PROTEIN MBAA"/>
    <property type="match status" value="1"/>
</dbReference>
<dbReference type="InterPro" id="IPR052155">
    <property type="entry name" value="Biofilm_reg_signaling"/>
</dbReference>
<dbReference type="NCBIfam" id="TIGR00229">
    <property type="entry name" value="sensory_box"/>
    <property type="match status" value="1"/>
</dbReference>
<dbReference type="InterPro" id="IPR043128">
    <property type="entry name" value="Rev_trsase/Diguanyl_cyclase"/>
</dbReference>
<feature type="domain" description="EAL" evidence="4">
    <location>
        <begin position="617"/>
        <end position="871"/>
    </location>
</feature>
<dbReference type="Proteomes" id="UP000186895">
    <property type="component" value="Unassembled WGS sequence"/>
</dbReference>
<dbReference type="STRING" id="49186.SAMN05421647_102164"/>
<dbReference type="InterPro" id="IPR035919">
    <property type="entry name" value="EAL_sf"/>
</dbReference>
<dbReference type="InterPro" id="IPR000700">
    <property type="entry name" value="PAS-assoc_C"/>
</dbReference>
<keyword evidence="1" id="KW-0472">Membrane</keyword>
<proteinExistence type="predicted"/>
<dbReference type="SMART" id="SM00267">
    <property type="entry name" value="GGDEF"/>
    <property type="match status" value="1"/>
</dbReference>
<dbReference type="InterPro" id="IPR029787">
    <property type="entry name" value="Nucleotide_cyclase"/>
</dbReference>
<evidence type="ECO:0000313" key="6">
    <source>
        <dbReference type="EMBL" id="SIQ10024.1"/>
    </source>
</evidence>
<dbReference type="Gene3D" id="3.30.70.270">
    <property type="match status" value="1"/>
</dbReference>
<protein>
    <submittedName>
        <fullName evidence="6">PAS domain S-box-containing protein/diguanylate cyclase (GGDEF) domain-containing protein</fullName>
    </submittedName>
</protein>
<evidence type="ECO:0000313" key="7">
    <source>
        <dbReference type="Proteomes" id="UP000186895"/>
    </source>
</evidence>
<feature type="domain" description="GGDEF" evidence="5">
    <location>
        <begin position="476"/>
        <end position="608"/>
    </location>
</feature>
<feature type="domain" description="PAS" evidence="2">
    <location>
        <begin position="321"/>
        <end position="366"/>
    </location>
</feature>
<organism evidence="6 7">
    <name type="scientific">Marinobacterium stanieri</name>
    <dbReference type="NCBI Taxonomy" id="49186"/>
    <lineage>
        <taxon>Bacteria</taxon>
        <taxon>Pseudomonadati</taxon>
        <taxon>Pseudomonadota</taxon>
        <taxon>Gammaproteobacteria</taxon>
        <taxon>Oceanospirillales</taxon>
        <taxon>Oceanospirillaceae</taxon>
        <taxon>Marinobacterium</taxon>
    </lineage>
</organism>
<dbReference type="CDD" id="cd01949">
    <property type="entry name" value="GGDEF"/>
    <property type="match status" value="1"/>
</dbReference>
<dbReference type="NCBIfam" id="TIGR00254">
    <property type="entry name" value="GGDEF"/>
    <property type="match status" value="1"/>
</dbReference>
<dbReference type="SUPFAM" id="SSF55073">
    <property type="entry name" value="Nucleotide cyclase"/>
    <property type="match status" value="1"/>
</dbReference>
<dbReference type="SMART" id="SM00086">
    <property type="entry name" value="PAC"/>
    <property type="match status" value="1"/>
</dbReference>
<dbReference type="PROSITE" id="PS50113">
    <property type="entry name" value="PAC"/>
    <property type="match status" value="1"/>
</dbReference>
<feature type="domain" description="PAC" evidence="3">
    <location>
        <begin position="394"/>
        <end position="446"/>
    </location>
</feature>
<evidence type="ECO:0000259" key="4">
    <source>
        <dbReference type="PROSITE" id="PS50883"/>
    </source>
</evidence>
<dbReference type="PANTHER" id="PTHR44757">
    <property type="entry name" value="DIGUANYLATE CYCLASE DGCP"/>
    <property type="match status" value="1"/>
</dbReference>
<evidence type="ECO:0000256" key="1">
    <source>
        <dbReference type="SAM" id="Phobius"/>
    </source>
</evidence>
<dbReference type="AlphaFoldDB" id="A0A1N6Q002"/>
<gene>
    <name evidence="6" type="ORF">SAMN05421647_102164</name>
</gene>
<accession>A0A1N6Q002</accession>
<dbReference type="InterPro" id="IPR035965">
    <property type="entry name" value="PAS-like_dom_sf"/>
</dbReference>
<dbReference type="InterPro" id="IPR001610">
    <property type="entry name" value="PAC"/>
</dbReference>
<feature type="transmembrane region" description="Helical" evidence="1">
    <location>
        <begin position="6"/>
        <end position="31"/>
    </location>
</feature>
<dbReference type="EMBL" id="FTMN01000002">
    <property type="protein sequence ID" value="SIQ10024.1"/>
    <property type="molecule type" value="Genomic_DNA"/>
</dbReference>
<dbReference type="CDD" id="cd00130">
    <property type="entry name" value="PAS"/>
    <property type="match status" value="1"/>
</dbReference>
<feature type="transmembrane region" description="Helical" evidence="1">
    <location>
        <begin position="292"/>
        <end position="311"/>
    </location>
</feature>